<dbReference type="SMART" id="SM00382">
    <property type="entry name" value="AAA"/>
    <property type="match status" value="1"/>
</dbReference>
<dbReference type="PANTHER" id="PTHR11669:SF0">
    <property type="entry name" value="PROTEIN STICHEL-LIKE 2"/>
    <property type="match status" value="1"/>
</dbReference>
<keyword evidence="6" id="KW-0479">Metal-binding</keyword>
<dbReference type="Pfam" id="PF13177">
    <property type="entry name" value="DNA_pol3_delta2"/>
    <property type="match status" value="1"/>
</dbReference>
<protein>
    <recommendedName>
        <fullName evidence="2">DNA-directed DNA polymerase</fullName>
        <ecNumber evidence="2">2.7.7.7</ecNumber>
    </recommendedName>
</protein>
<dbReference type="AlphaFoldDB" id="A0A8J2TSY1"/>
<dbReference type="PANTHER" id="PTHR11669">
    <property type="entry name" value="REPLICATION FACTOR C / DNA POLYMERASE III GAMMA-TAU SUBUNIT"/>
    <property type="match status" value="1"/>
</dbReference>
<dbReference type="NCBIfam" id="NF004046">
    <property type="entry name" value="PRK05563.1"/>
    <property type="match status" value="1"/>
</dbReference>
<dbReference type="InterPro" id="IPR001270">
    <property type="entry name" value="ClpA/B"/>
</dbReference>
<evidence type="ECO:0000256" key="10">
    <source>
        <dbReference type="ARBA" id="ARBA00022932"/>
    </source>
</evidence>
<reference evidence="14" key="1">
    <citation type="journal article" date="2014" name="Int. J. Syst. Evol. Microbiol.">
        <title>Complete genome sequence of Corynebacterium casei LMG S-19264T (=DSM 44701T), isolated from a smear-ripened cheese.</title>
        <authorList>
            <consortium name="US DOE Joint Genome Institute (JGI-PGF)"/>
            <person name="Walter F."/>
            <person name="Albersmeier A."/>
            <person name="Kalinowski J."/>
            <person name="Ruckert C."/>
        </authorList>
    </citation>
    <scope>NUCLEOTIDE SEQUENCE</scope>
    <source>
        <strain evidence="14">CGMCC 1.12360</strain>
    </source>
</reference>
<evidence type="ECO:0000256" key="11">
    <source>
        <dbReference type="ARBA" id="ARBA00049244"/>
    </source>
</evidence>
<dbReference type="NCBIfam" id="TIGR01128">
    <property type="entry name" value="holA"/>
    <property type="match status" value="1"/>
</dbReference>
<dbReference type="Proteomes" id="UP000602050">
    <property type="component" value="Unassembled WGS sequence"/>
</dbReference>
<evidence type="ECO:0000259" key="13">
    <source>
        <dbReference type="SMART" id="SM00382"/>
    </source>
</evidence>
<dbReference type="InterPro" id="IPR012763">
    <property type="entry name" value="DNA_pol_III_sug/sutau_N"/>
</dbReference>
<dbReference type="InterPro" id="IPR027417">
    <property type="entry name" value="P-loop_NTPase"/>
</dbReference>
<dbReference type="GO" id="GO:0046872">
    <property type="term" value="F:metal ion binding"/>
    <property type="evidence" value="ECO:0007669"/>
    <property type="project" value="UniProtKB-KW"/>
</dbReference>
<dbReference type="SUPFAM" id="SSF48019">
    <property type="entry name" value="post-AAA+ oligomerization domain-like"/>
    <property type="match status" value="1"/>
</dbReference>
<dbReference type="Gene3D" id="1.10.8.60">
    <property type="match status" value="1"/>
</dbReference>
<evidence type="ECO:0000256" key="4">
    <source>
        <dbReference type="ARBA" id="ARBA00022695"/>
    </source>
</evidence>
<keyword evidence="10" id="KW-0239">DNA-directed DNA polymerase</keyword>
<keyword evidence="8" id="KW-0862">Zinc</keyword>
<dbReference type="InterPro" id="IPR005790">
    <property type="entry name" value="DNA_polIII_delta"/>
</dbReference>
<evidence type="ECO:0000256" key="1">
    <source>
        <dbReference type="ARBA" id="ARBA00006360"/>
    </source>
</evidence>
<dbReference type="SUPFAM" id="SSF52540">
    <property type="entry name" value="P-loop containing nucleoside triphosphate hydrolases"/>
    <property type="match status" value="1"/>
</dbReference>
<dbReference type="GO" id="GO:0005524">
    <property type="term" value="F:ATP binding"/>
    <property type="evidence" value="ECO:0007669"/>
    <property type="project" value="UniProtKB-KW"/>
</dbReference>
<dbReference type="Pfam" id="PF12169">
    <property type="entry name" value="DNA_pol3_gamma3"/>
    <property type="match status" value="1"/>
</dbReference>
<dbReference type="Pfam" id="PF22608">
    <property type="entry name" value="DNAX_ATPase_lid"/>
    <property type="match status" value="1"/>
</dbReference>
<dbReference type="GO" id="GO:0009360">
    <property type="term" value="C:DNA polymerase III complex"/>
    <property type="evidence" value="ECO:0007669"/>
    <property type="project" value="InterPro"/>
</dbReference>
<keyword evidence="4" id="KW-0548">Nucleotidyltransferase</keyword>
<dbReference type="PRINTS" id="PR00300">
    <property type="entry name" value="CLPPROTEASEA"/>
</dbReference>
<dbReference type="RefSeq" id="WP_188392330.1">
    <property type="nucleotide sequence ID" value="NZ_BMEV01000037.1"/>
</dbReference>
<dbReference type="CDD" id="cd18137">
    <property type="entry name" value="HLD_clamp_pol_III_gamma_tau"/>
    <property type="match status" value="1"/>
</dbReference>
<dbReference type="Pfam" id="PF20964">
    <property type="entry name" value="DnaX_C"/>
    <property type="match status" value="1"/>
</dbReference>
<evidence type="ECO:0000256" key="2">
    <source>
        <dbReference type="ARBA" id="ARBA00012417"/>
    </source>
</evidence>
<keyword evidence="15" id="KW-1185">Reference proteome</keyword>
<dbReference type="EMBL" id="BMEV01000037">
    <property type="protein sequence ID" value="GFZ79174.1"/>
    <property type="molecule type" value="Genomic_DNA"/>
</dbReference>
<dbReference type="Gene3D" id="3.40.50.300">
    <property type="entry name" value="P-loop containing nucleotide triphosphate hydrolases"/>
    <property type="match status" value="1"/>
</dbReference>
<dbReference type="GO" id="GO:0003677">
    <property type="term" value="F:DNA binding"/>
    <property type="evidence" value="ECO:0007669"/>
    <property type="project" value="InterPro"/>
</dbReference>
<evidence type="ECO:0000256" key="8">
    <source>
        <dbReference type="ARBA" id="ARBA00022833"/>
    </source>
</evidence>
<sequence>MSYQALYRVWRPRKFGDMAGQTHITRTLQNAIVQKKFSHAYLFSGPRGTGKTSAAKIFAKAINCEHAPVKEPCNECAACRGIHDGSISDVIEIDAASNTSVDDIREIRENVKYASSVVPYKVYIIDEVHMISNNAFNALLKTLEEPPKHVVFILATTEPHKIPLTILSRCQRFDFKPVTNKAMIERMKTIVEHENIAITEEALESIALAADGGMRDALSILDQAISYSEETVGIDDVLAVTGGVSQNVLSEIVHAMAEQNTEQAIQLLNTLIQNGKDPGRFVYDLIYFMRDLLLYKSAPTLEGMLERARADESFRALADKVSPEWIQHAIVRLNQCQQEIKWTNNPKVFIEITILQITSQHEQQEKASSFDSGLIRQMNEKLMAMEREFQQLKETPAAVPAQAPKETRRPARPKKSSYNVPYEQIRLVLGQAEKKALTQVQSVWANFLNKLKSVNAPAHATIQDSKPAAASNDTIIVAFKYEIHCSLFLDHRTTVESILSAALGKQVRVIPIPNENWQELRTSYIQEQDKETKETANEPIVEEAKKLFGEDLVEIHED</sequence>
<evidence type="ECO:0000256" key="7">
    <source>
        <dbReference type="ARBA" id="ARBA00022741"/>
    </source>
</evidence>
<dbReference type="EC" id="2.7.7.7" evidence="2"/>
<evidence type="ECO:0000313" key="14">
    <source>
        <dbReference type="EMBL" id="GFZ79174.1"/>
    </source>
</evidence>
<reference evidence="14" key="2">
    <citation type="submission" date="2020-09" db="EMBL/GenBank/DDBJ databases">
        <authorList>
            <person name="Sun Q."/>
            <person name="Zhou Y."/>
        </authorList>
    </citation>
    <scope>NUCLEOTIDE SEQUENCE</scope>
    <source>
        <strain evidence="14">CGMCC 1.12360</strain>
    </source>
</reference>
<dbReference type="CDD" id="cd00009">
    <property type="entry name" value="AAA"/>
    <property type="match status" value="1"/>
</dbReference>
<comment type="caution">
    <text evidence="14">The sequence shown here is derived from an EMBL/GenBank/DDBJ whole genome shotgun (WGS) entry which is preliminary data.</text>
</comment>
<dbReference type="InterPro" id="IPR045085">
    <property type="entry name" value="HLD_clamp_pol_III_gamma_tau"/>
</dbReference>
<evidence type="ECO:0000256" key="3">
    <source>
        <dbReference type="ARBA" id="ARBA00022679"/>
    </source>
</evidence>
<organism evidence="14 15">
    <name type="scientific">Compostibacillus humi</name>
    <dbReference type="NCBI Taxonomy" id="1245525"/>
    <lineage>
        <taxon>Bacteria</taxon>
        <taxon>Bacillati</taxon>
        <taxon>Bacillota</taxon>
        <taxon>Bacilli</taxon>
        <taxon>Bacillales</taxon>
        <taxon>Bacillaceae</taxon>
        <taxon>Compostibacillus</taxon>
    </lineage>
</organism>
<gene>
    <name evidence="14" type="primary">dnaX</name>
    <name evidence="14" type="ORF">GCM10010978_20720</name>
</gene>
<comment type="catalytic activity">
    <reaction evidence="11">
        <text>DNA(n) + a 2'-deoxyribonucleoside 5'-triphosphate = DNA(n+1) + diphosphate</text>
        <dbReference type="Rhea" id="RHEA:22508"/>
        <dbReference type="Rhea" id="RHEA-COMP:17339"/>
        <dbReference type="Rhea" id="RHEA-COMP:17340"/>
        <dbReference type="ChEBI" id="CHEBI:33019"/>
        <dbReference type="ChEBI" id="CHEBI:61560"/>
        <dbReference type="ChEBI" id="CHEBI:173112"/>
        <dbReference type="EC" id="2.7.7.7"/>
    </reaction>
</comment>
<dbReference type="GO" id="GO:0006261">
    <property type="term" value="P:DNA-templated DNA replication"/>
    <property type="evidence" value="ECO:0007669"/>
    <property type="project" value="TreeGrafter"/>
</dbReference>
<dbReference type="InterPro" id="IPR048448">
    <property type="entry name" value="DnaX-like_C"/>
</dbReference>
<dbReference type="FunFam" id="1.10.8.60:FF:000013">
    <property type="entry name" value="DNA polymerase III subunit gamma/tau"/>
    <property type="match status" value="1"/>
</dbReference>
<keyword evidence="9" id="KW-0067">ATP-binding</keyword>
<keyword evidence="7" id="KW-0547">Nucleotide-binding</keyword>
<evidence type="ECO:0000256" key="12">
    <source>
        <dbReference type="SAM" id="MobiDB-lite"/>
    </source>
</evidence>
<evidence type="ECO:0000256" key="6">
    <source>
        <dbReference type="ARBA" id="ARBA00022723"/>
    </source>
</evidence>
<accession>A0A8J2TSY1</accession>
<keyword evidence="3" id="KW-0808">Transferase</keyword>
<proteinExistence type="inferred from homology"/>
<evidence type="ECO:0000256" key="5">
    <source>
        <dbReference type="ARBA" id="ARBA00022705"/>
    </source>
</evidence>
<dbReference type="InterPro" id="IPR050238">
    <property type="entry name" value="DNA_Rep/Repair_Clamp_Loader"/>
</dbReference>
<evidence type="ECO:0000313" key="15">
    <source>
        <dbReference type="Proteomes" id="UP000602050"/>
    </source>
</evidence>
<dbReference type="FunFam" id="3.40.50.300:FF:000014">
    <property type="entry name" value="DNA polymerase III subunit gamma/tau"/>
    <property type="match status" value="1"/>
</dbReference>
<keyword evidence="5" id="KW-0235">DNA replication</keyword>
<dbReference type="NCBIfam" id="TIGR02397">
    <property type="entry name" value="dnaX_nterm"/>
    <property type="match status" value="1"/>
</dbReference>
<dbReference type="Gene3D" id="1.20.272.10">
    <property type="match status" value="1"/>
</dbReference>
<dbReference type="InterPro" id="IPR003593">
    <property type="entry name" value="AAA+_ATPase"/>
</dbReference>
<feature type="region of interest" description="Disordered" evidence="12">
    <location>
        <begin position="396"/>
        <end position="416"/>
    </location>
</feature>
<evidence type="ECO:0000256" key="9">
    <source>
        <dbReference type="ARBA" id="ARBA00022840"/>
    </source>
</evidence>
<feature type="domain" description="AAA+ ATPase" evidence="13">
    <location>
        <begin position="37"/>
        <end position="179"/>
    </location>
</feature>
<dbReference type="InterPro" id="IPR008921">
    <property type="entry name" value="DNA_pol3_clamp-load_cplx_C"/>
</dbReference>
<comment type="similarity">
    <text evidence="1">Belongs to the DnaX/STICHEL family.</text>
</comment>
<name>A0A8J2TSY1_9BACI</name>
<dbReference type="InterPro" id="IPR022754">
    <property type="entry name" value="DNA_pol_III_gamma-3"/>
</dbReference>
<dbReference type="GO" id="GO:0003887">
    <property type="term" value="F:DNA-directed DNA polymerase activity"/>
    <property type="evidence" value="ECO:0007669"/>
    <property type="project" value="UniProtKB-KW"/>
</dbReference>